<dbReference type="EMBL" id="KF900455">
    <property type="protein sequence ID" value="AIE95562.1"/>
    <property type="molecule type" value="Genomic_DNA"/>
</dbReference>
<name>A0A075G150_9EURY</name>
<evidence type="ECO:0000313" key="2">
    <source>
        <dbReference type="EMBL" id="AIE95562.1"/>
    </source>
</evidence>
<evidence type="ECO:0000259" key="1">
    <source>
        <dbReference type="Pfam" id="PF10544"/>
    </source>
</evidence>
<reference evidence="2" key="1">
    <citation type="journal article" date="2014" name="Genome Biol. Evol.">
        <title>Pangenome evidence for extensive interdomain horizontal transfer affecting lineage core and shell genes in uncultured planktonic thaumarchaeota and euryarchaeota.</title>
        <authorList>
            <person name="Deschamps P."/>
            <person name="Zivanovic Y."/>
            <person name="Moreira D."/>
            <person name="Rodriguez-Valera F."/>
            <person name="Lopez-Garcia P."/>
        </authorList>
    </citation>
    <scope>NUCLEOTIDE SEQUENCE</scope>
</reference>
<proteinExistence type="predicted"/>
<sequence length="475" mass="54816">MVTPAKVLRFHIHYFIWRNRRGAVSLQSIYDFVDSCCSWDAEDLVPETRSKPTSPYSWKRNVRNVLTRDVPKGILNRPRDGEYIWNEQQGKPPMWSFITAEAMDNLNGEARFSQLYEEIERLAMRDFTDRWKMTVQGTIERHSSDSENFENYDVFYSVQGIGQGFWGLREIYRLSTKSTIRVEDDFDMESSEMTDKVFIVDDDGIPLDSDFRAYRQGSHVVVHILSLGGSGASRRGTGMRQGRVIAARRIRESNLLLSAILTANAGQRIRNSNPPIVPTQMDCVVRKGKYLHISDDEDEWCTELWREAAPIASTGAHNFDRPLLFFFETELSPSNVLDVILHRRISFEPNSVPPSPKGREAYSIDAETIQGGWVYIIRNHSWPGWLKVGKAADLNTRMRGYRTCEPHDGATFEYIEAYPSEFALNIEQATHDYLSDKLERDENNSTRRGEWYWISKDEAISAIKHNWIGEFPESD</sequence>
<dbReference type="AlphaFoldDB" id="A0A075G150"/>
<feature type="domain" description="Bacteriophage T5 Orf172 DNA-binding" evidence="1">
    <location>
        <begin position="372"/>
        <end position="464"/>
    </location>
</feature>
<dbReference type="InterPro" id="IPR018306">
    <property type="entry name" value="Phage_T5_Orf172_DNA-bd"/>
</dbReference>
<accession>A0A075G150</accession>
<protein>
    <recommendedName>
        <fullName evidence="1">Bacteriophage T5 Orf172 DNA-binding domain-containing protein</fullName>
    </recommendedName>
</protein>
<dbReference type="Pfam" id="PF10544">
    <property type="entry name" value="T5orf172"/>
    <property type="match status" value="1"/>
</dbReference>
<organism evidence="2">
    <name type="scientific">uncultured marine group II/III euryarchaeote AD1000_68_A10</name>
    <dbReference type="NCBI Taxonomy" id="1457799"/>
    <lineage>
        <taxon>Archaea</taxon>
        <taxon>Methanobacteriati</taxon>
        <taxon>Methanobacteriota</taxon>
        <taxon>environmental samples</taxon>
    </lineage>
</organism>